<feature type="non-terminal residue" evidence="1">
    <location>
        <position position="1"/>
    </location>
</feature>
<proteinExistence type="predicted"/>
<comment type="caution">
    <text evidence="1">The sequence shown here is derived from an EMBL/GenBank/DDBJ whole genome shotgun (WGS) entry which is preliminary data.</text>
</comment>
<evidence type="ECO:0000313" key="1">
    <source>
        <dbReference type="EMBL" id="CAG8846584.1"/>
    </source>
</evidence>
<dbReference type="EMBL" id="CAJVQC010151939">
    <property type="protein sequence ID" value="CAG8846584.1"/>
    <property type="molecule type" value="Genomic_DNA"/>
</dbReference>
<organism evidence="1 2">
    <name type="scientific">Racocetra persica</name>
    <dbReference type="NCBI Taxonomy" id="160502"/>
    <lineage>
        <taxon>Eukaryota</taxon>
        <taxon>Fungi</taxon>
        <taxon>Fungi incertae sedis</taxon>
        <taxon>Mucoromycota</taxon>
        <taxon>Glomeromycotina</taxon>
        <taxon>Glomeromycetes</taxon>
        <taxon>Diversisporales</taxon>
        <taxon>Gigasporaceae</taxon>
        <taxon>Racocetra</taxon>
    </lineage>
</organism>
<protein>
    <submittedName>
        <fullName evidence="1">33417_t:CDS:1</fullName>
    </submittedName>
</protein>
<dbReference type="Proteomes" id="UP000789920">
    <property type="component" value="Unassembled WGS sequence"/>
</dbReference>
<sequence>TTGIVVSELHYSSYLRDWWVFSDEENQSYPIPIRLGLEIIIQLNKTPFILHVVCNIHSLLQPEYICENSEQSSGIITSAFM</sequence>
<reference evidence="1" key="1">
    <citation type="submission" date="2021-06" db="EMBL/GenBank/DDBJ databases">
        <authorList>
            <person name="Kallberg Y."/>
            <person name="Tangrot J."/>
            <person name="Rosling A."/>
        </authorList>
    </citation>
    <scope>NUCLEOTIDE SEQUENCE</scope>
    <source>
        <strain evidence="1">MA461A</strain>
    </source>
</reference>
<accession>A0ACA9SSZ6</accession>
<gene>
    <name evidence="1" type="ORF">RPERSI_LOCUS34217</name>
</gene>
<evidence type="ECO:0000313" key="2">
    <source>
        <dbReference type="Proteomes" id="UP000789920"/>
    </source>
</evidence>
<keyword evidence="2" id="KW-1185">Reference proteome</keyword>
<feature type="non-terminal residue" evidence="1">
    <location>
        <position position="81"/>
    </location>
</feature>
<name>A0ACA9SSZ6_9GLOM</name>